<accession>A0A0F6SQP5</accession>
<dbReference type="AlphaFoldDB" id="A0A0F6SQP5"/>
<evidence type="ECO:0000313" key="7">
    <source>
        <dbReference type="EMBL" id="AKF26569.1"/>
    </source>
</evidence>
<organism evidence="7 8">
    <name type="scientific">[Brevibacterium] flavum</name>
    <dbReference type="NCBI Taxonomy" id="92706"/>
    <lineage>
        <taxon>Bacteria</taxon>
        <taxon>Bacillati</taxon>
        <taxon>Actinomycetota</taxon>
        <taxon>Actinomycetes</taxon>
        <taxon>Mycobacteriales</taxon>
        <taxon>Corynebacteriaceae</taxon>
        <taxon>Corynebacterium</taxon>
    </lineage>
</organism>
<feature type="signal peptide" evidence="6">
    <location>
        <begin position="1"/>
        <end position="26"/>
    </location>
</feature>
<name>A0A0F6SQP5_9CORY</name>
<dbReference type="RefSeq" id="WP_003860561.1">
    <property type="nucleotide sequence ID" value="NZ_CP011309.1"/>
</dbReference>
<keyword evidence="5" id="KW-0449">Lipoprotein</keyword>
<evidence type="ECO:0000256" key="6">
    <source>
        <dbReference type="SAM" id="SignalP"/>
    </source>
</evidence>
<dbReference type="Proteomes" id="UP000034037">
    <property type="component" value="Chromosome"/>
</dbReference>
<keyword evidence="2 6" id="KW-0732">Signal</keyword>
<protein>
    <recommendedName>
        <fullName evidence="9">Lipoprotein</fullName>
    </recommendedName>
</protein>
<keyword evidence="8" id="KW-1185">Reference proteome</keyword>
<proteinExistence type="predicted"/>
<dbReference type="PATRIC" id="fig|92706.3.peg.600"/>
<dbReference type="PROSITE" id="PS51257">
    <property type="entry name" value="PROKAR_LIPOPROTEIN"/>
    <property type="match status" value="1"/>
</dbReference>
<evidence type="ECO:0008006" key="9">
    <source>
        <dbReference type="Google" id="ProtNLM"/>
    </source>
</evidence>
<dbReference type="HOGENOM" id="CLU_1164113_0_0_11"/>
<evidence type="ECO:0000256" key="3">
    <source>
        <dbReference type="ARBA" id="ARBA00023136"/>
    </source>
</evidence>
<evidence type="ECO:0000256" key="5">
    <source>
        <dbReference type="ARBA" id="ARBA00023288"/>
    </source>
</evidence>
<keyword evidence="4" id="KW-0564">Palmitate</keyword>
<sequence>MSLLKSLSVGSSAVLLTALLGGCVSLDERSTDTSTNTSMNTSTENVTTVTATVTSTAMAEPGTAVPTSTSAPTTAPVQCNLDPRTSDFGPYLAQSRTPVGELAGSADSVAQVPDWFYHFQMGDNGYDSCSKLSYVVLNGSNGDAERSAGTGAAIADVVVLFIDGHMVARPAPFEMKTVESVTRVSDSEIQVVYGHAGRSTAEGVTDYFTFNFFVDNGVLSGRGDLPEHIDTHMRLYLL</sequence>
<evidence type="ECO:0000256" key="4">
    <source>
        <dbReference type="ARBA" id="ARBA00023139"/>
    </source>
</evidence>
<keyword evidence="1" id="KW-1003">Cell membrane</keyword>
<keyword evidence="3" id="KW-0472">Membrane</keyword>
<dbReference type="InterPro" id="IPR025971">
    <property type="entry name" value="LppP/LprE"/>
</dbReference>
<dbReference type="Pfam" id="PF14041">
    <property type="entry name" value="Lipoprotein_21"/>
    <property type="match status" value="1"/>
</dbReference>
<evidence type="ECO:0000313" key="8">
    <source>
        <dbReference type="Proteomes" id="UP000034037"/>
    </source>
</evidence>
<reference evidence="7 8" key="1">
    <citation type="submission" date="2015-04" db="EMBL/GenBank/DDBJ databases">
        <title>Complete Genome Sequence of Brevibacterium flavum ATCC 15168.</title>
        <authorList>
            <person name="Ahn J."/>
            <person name="Park G."/>
            <person name="Jeon W."/>
            <person name="Jang Y."/>
            <person name="Jang M."/>
            <person name="Lee H."/>
            <person name="Lee H."/>
        </authorList>
    </citation>
    <scope>NUCLEOTIDE SEQUENCE [LARGE SCALE GENOMIC DNA]</scope>
    <source>
        <strain evidence="7 8">ATCC 15168</strain>
    </source>
</reference>
<feature type="chain" id="PRO_5002509654" description="Lipoprotein" evidence="6">
    <location>
        <begin position="27"/>
        <end position="238"/>
    </location>
</feature>
<dbReference type="EMBL" id="CP011309">
    <property type="protein sequence ID" value="AKF26569.1"/>
    <property type="molecule type" value="Genomic_DNA"/>
</dbReference>
<evidence type="ECO:0000256" key="1">
    <source>
        <dbReference type="ARBA" id="ARBA00022475"/>
    </source>
</evidence>
<evidence type="ECO:0000256" key="2">
    <source>
        <dbReference type="ARBA" id="ARBA00022729"/>
    </source>
</evidence>
<gene>
    <name evidence="7" type="ORF">YH66_02895</name>
</gene>